<protein>
    <submittedName>
        <fullName evidence="4">Uncharacterized protein</fullName>
    </submittedName>
</protein>
<accession>A0A0L0VG32</accession>
<keyword evidence="2" id="KW-1133">Transmembrane helix</keyword>
<feature type="region of interest" description="Disordered" evidence="1">
    <location>
        <begin position="85"/>
        <end position="144"/>
    </location>
</feature>
<evidence type="ECO:0000256" key="2">
    <source>
        <dbReference type="SAM" id="Phobius"/>
    </source>
</evidence>
<feature type="chain" id="PRO_5005550106" evidence="3">
    <location>
        <begin position="20"/>
        <end position="184"/>
    </location>
</feature>
<keyword evidence="5" id="KW-1185">Reference proteome</keyword>
<keyword evidence="3" id="KW-0732">Signal</keyword>
<keyword evidence="2" id="KW-0812">Transmembrane</keyword>
<reference evidence="5" key="1">
    <citation type="submission" date="2014-03" db="EMBL/GenBank/DDBJ databases">
        <title>The Genome Sequence of Puccinia striiformis f. sp. tritici PST-78.</title>
        <authorList>
            <consortium name="The Broad Institute Genome Sequencing Platform"/>
            <person name="Cuomo C."/>
            <person name="Hulbert S."/>
            <person name="Chen X."/>
            <person name="Walker B."/>
            <person name="Young S.K."/>
            <person name="Zeng Q."/>
            <person name="Gargeya S."/>
            <person name="Fitzgerald M."/>
            <person name="Haas B."/>
            <person name="Abouelleil A."/>
            <person name="Alvarado L."/>
            <person name="Arachchi H.M."/>
            <person name="Berlin A.M."/>
            <person name="Chapman S.B."/>
            <person name="Goldberg J."/>
            <person name="Griggs A."/>
            <person name="Gujja S."/>
            <person name="Hansen M."/>
            <person name="Howarth C."/>
            <person name="Imamovic A."/>
            <person name="Larimer J."/>
            <person name="McCowan C."/>
            <person name="Montmayeur A."/>
            <person name="Murphy C."/>
            <person name="Neiman D."/>
            <person name="Pearson M."/>
            <person name="Priest M."/>
            <person name="Roberts A."/>
            <person name="Saif S."/>
            <person name="Shea T."/>
            <person name="Sisk P."/>
            <person name="Sykes S."/>
            <person name="Wortman J."/>
            <person name="Nusbaum C."/>
            <person name="Birren B."/>
        </authorList>
    </citation>
    <scope>NUCLEOTIDE SEQUENCE [LARGE SCALE GENOMIC DNA]</scope>
    <source>
        <strain evidence="5">race PST-78</strain>
    </source>
</reference>
<sequence length="184" mass="19371">MLLLRILLIVSAGVVPSLSIPTSSLNGGQAAEGLSGRLRGFRLRMNSNDLLDLGPGNHVPSEPTGIHEIQTSEVGAEKAGGIIGTDLIDRPASHRDLRSRPKDEVRPASDDEKGSSSDDESVSSSDDEAESPSDDEDLTSVVRGPPRGPMEILYKCAIIPAAVLGFVTALLADPVSGLLRPYHV</sequence>
<dbReference type="Proteomes" id="UP000054564">
    <property type="component" value="Unassembled WGS sequence"/>
</dbReference>
<comment type="caution">
    <text evidence="4">The sequence shown here is derived from an EMBL/GenBank/DDBJ whole genome shotgun (WGS) entry which is preliminary data.</text>
</comment>
<evidence type="ECO:0000256" key="1">
    <source>
        <dbReference type="SAM" id="MobiDB-lite"/>
    </source>
</evidence>
<dbReference type="EMBL" id="AJIL01000059">
    <property type="protein sequence ID" value="KNE98252.1"/>
    <property type="molecule type" value="Genomic_DNA"/>
</dbReference>
<gene>
    <name evidence="4" type="ORF">PSTG_08524</name>
</gene>
<feature type="compositionally biased region" description="Acidic residues" evidence="1">
    <location>
        <begin position="117"/>
        <end position="138"/>
    </location>
</feature>
<name>A0A0L0VG32_9BASI</name>
<keyword evidence="2" id="KW-0472">Membrane</keyword>
<evidence type="ECO:0000313" key="5">
    <source>
        <dbReference type="Proteomes" id="UP000054564"/>
    </source>
</evidence>
<organism evidence="4 5">
    <name type="scientific">Puccinia striiformis f. sp. tritici PST-78</name>
    <dbReference type="NCBI Taxonomy" id="1165861"/>
    <lineage>
        <taxon>Eukaryota</taxon>
        <taxon>Fungi</taxon>
        <taxon>Dikarya</taxon>
        <taxon>Basidiomycota</taxon>
        <taxon>Pucciniomycotina</taxon>
        <taxon>Pucciniomycetes</taxon>
        <taxon>Pucciniales</taxon>
        <taxon>Pucciniaceae</taxon>
        <taxon>Puccinia</taxon>
    </lineage>
</organism>
<feature type="compositionally biased region" description="Basic and acidic residues" evidence="1">
    <location>
        <begin position="87"/>
        <end position="116"/>
    </location>
</feature>
<feature type="signal peptide" evidence="3">
    <location>
        <begin position="1"/>
        <end position="19"/>
    </location>
</feature>
<evidence type="ECO:0000313" key="4">
    <source>
        <dbReference type="EMBL" id="KNE98252.1"/>
    </source>
</evidence>
<feature type="transmembrane region" description="Helical" evidence="2">
    <location>
        <begin position="152"/>
        <end position="172"/>
    </location>
</feature>
<proteinExistence type="predicted"/>
<evidence type="ECO:0000256" key="3">
    <source>
        <dbReference type="SAM" id="SignalP"/>
    </source>
</evidence>
<dbReference type="AlphaFoldDB" id="A0A0L0VG32"/>